<evidence type="ECO:0000256" key="5">
    <source>
        <dbReference type="ARBA" id="ARBA00022884"/>
    </source>
</evidence>
<dbReference type="Proteomes" id="UP000504631">
    <property type="component" value="Unplaced"/>
</dbReference>
<dbReference type="AlphaFoldDB" id="A0A6J3JXU8"/>
<dbReference type="GO" id="GO:0008312">
    <property type="term" value="F:7S RNA binding"/>
    <property type="evidence" value="ECO:0007669"/>
    <property type="project" value="UniProtKB-UniRule"/>
</dbReference>
<comment type="similarity">
    <text evidence="2 8">Belongs to the SRP14 family.</text>
</comment>
<keyword evidence="4 8" id="KW-0963">Cytoplasm</keyword>
<dbReference type="KEGG" id="bvk:117231032"/>
<dbReference type="PANTHER" id="PTHR12013">
    <property type="entry name" value="SIGNAL RECOGNITION PARTICLE 14 KD PROTEIN"/>
    <property type="match status" value="1"/>
</dbReference>
<comment type="subunit">
    <text evidence="8">Heterodimer with SRP9; binds RNA as heterodimer. Component of a signal recognition particle (SRP) complex that consists of a 7SL RNA molecule of 300 nucleotides and six protein subunits: SRP72, SRP68, SRP54, SRP19, SRP14 and SRP9.</text>
</comment>
<evidence type="ECO:0000313" key="10">
    <source>
        <dbReference type="RefSeq" id="XP_033344964.1"/>
    </source>
</evidence>
<evidence type="ECO:0000256" key="7">
    <source>
        <dbReference type="ARBA" id="ARBA00023274"/>
    </source>
</evidence>
<dbReference type="GO" id="GO:0005786">
    <property type="term" value="C:signal recognition particle, endoplasmic reticulum targeting"/>
    <property type="evidence" value="ECO:0007669"/>
    <property type="project" value="UniProtKB-UniRule"/>
</dbReference>
<evidence type="ECO:0000313" key="9">
    <source>
        <dbReference type="Proteomes" id="UP000504631"/>
    </source>
</evidence>
<comment type="subcellular location">
    <subcellularLocation>
        <location evidence="1 8">Cytoplasm</location>
    </subcellularLocation>
</comment>
<dbReference type="GO" id="GO:0006614">
    <property type="term" value="P:SRP-dependent cotranslational protein targeting to membrane"/>
    <property type="evidence" value="ECO:0007669"/>
    <property type="project" value="UniProtKB-UniRule"/>
</dbReference>
<dbReference type="InterPro" id="IPR009018">
    <property type="entry name" value="Signal_recog_particle_SRP9/14"/>
</dbReference>
<dbReference type="SUPFAM" id="SSF54762">
    <property type="entry name" value="Signal recognition particle alu RNA binding heterodimer, SRP9/14"/>
    <property type="match status" value="1"/>
</dbReference>
<keyword evidence="9" id="KW-1185">Reference proteome</keyword>
<keyword evidence="6 8" id="KW-0733">Signal recognition particle</keyword>
<keyword evidence="7 8" id="KW-0687">Ribonucleoprotein</keyword>
<organism evidence="9 10">
    <name type="scientific">Bombus vosnesenskii</name>
    <dbReference type="NCBI Taxonomy" id="207650"/>
    <lineage>
        <taxon>Eukaryota</taxon>
        <taxon>Metazoa</taxon>
        <taxon>Ecdysozoa</taxon>
        <taxon>Arthropoda</taxon>
        <taxon>Hexapoda</taxon>
        <taxon>Insecta</taxon>
        <taxon>Pterygota</taxon>
        <taxon>Neoptera</taxon>
        <taxon>Endopterygota</taxon>
        <taxon>Hymenoptera</taxon>
        <taxon>Apocrita</taxon>
        <taxon>Aculeata</taxon>
        <taxon>Apoidea</taxon>
        <taxon>Anthophila</taxon>
        <taxon>Apidae</taxon>
        <taxon>Bombus</taxon>
        <taxon>Pyrobombus</taxon>
    </lineage>
</organism>
<evidence type="ECO:0000256" key="2">
    <source>
        <dbReference type="ARBA" id="ARBA00010349"/>
    </source>
</evidence>
<proteinExistence type="inferred from homology"/>
<dbReference type="GeneID" id="117231032"/>
<sequence>MVLLENDTFLVELIRLFDKCRFSGSIVFTIKRFNGHNRPVPRKGKPALPTPAEFLCLIRATCRSKKISTVVHIKDINKFHQAYWNSLKSSINGLKKLKKVKSAKPKVH</sequence>
<reference evidence="10" key="1">
    <citation type="submission" date="2025-08" db="UniProtKB">
        <authorList>
            <consortium name="RefSeq"/>
        </authorList>
    </citation>
    <scope>IDENTIFICATION</scope>
    <source>
        <tissue evidence="10">Muscle</tissue>
    </source>
</reference>
<dbReference type="CTD" id="6727"/>
<accession>A0A6J3JXU8</accession>
<evidence type="ECO:0000256" key="4">
    <source>
        <dbReference type="ARBA" id="ARBA00022490"/>
    </source>
</evidence>
<dbReference type="GO" id="GO:0030942">
    <property type="term" value="F:endoplasmic reticulum signal peptide binding"/>
    <property type="evidence" value="ECO:0007669"/>
    <property type="project" value="UniProtKB-UniRule"/>
</dbReference>
<dbReference type="InterPro" id="IPR003210">
    <property type="entry name" value="Signal_recog_particle_SRP14"/>
</dbReference>
<evidence type="ECO:0000256" key="6">
    <source>
        <dbReference type="ARBA" id="ARBA00023135"/>
    </source>
</evidence>
<name>A0A6J3JXU8_9HYME</name>
<protein>
    <recommendedName>
        <fullName evidence="3 8">Signal recognition particle 14 kDa protein</fullName>
        <shortName evidence="8">SRP14</shortName>
    </recommendedName>
</protein>
<dbReference type="Gene3D" id="3.30.720.10">
    <property type="entry name" value="Signal recognition particle alu RNA binding heterodimer, srp9/1"/>
    <property type="match status" value="1"/>
</dbReference>
<dbReference type="Pfam" id="PF02290">
    <property type="entry name" value="SRP14"/>
    <property type="match status" value="1"/>
</dbReference>
<keyword evidence="5 8" id="KW-0694">RNA-binding</keyword>
<dbReference type="RefSeq" id="XP_033344964.1">
    <property type="nucleotide sequence ID" value="XM_033489073.1"/>
</dbReference>
<evidence type="ECO:0000256" key="1">
    <source>
        <dbReference type="ARBA" id="ARBA00004496"/>
    </source>
</evidence>
<comment type="function">
    <text evidence="8">Component of the signal recognition particle (SRP) complex, a ribonucleoprotein complex that mediates the cotranslational targeting of secretory and membrane proteins to the endoplasmic reticulum (ER). SRP9 together with SRP14 and the Alu portion of the SRP RNA, constitutes the elongation arrest domain of SRP. The complex of SRP9 and SRP14 is required for SRP RNA binding.</text>
</comment>
<dbReference type="FunFam" id="3.30.720.10:FF:000003">
    <property type="entry name" value="Signal recognition particle 14"/>
    <property type="match status" value="1"/>
</dbReference>
<evidence type="ECO:0000256" key="3">
    <source>
        <dbReference type="ARBA" id="ARBA00017926"/>
    </source>
</evidence>
<gene>
    <name evidence="10" type="primary">LOC117231032</name>
</gene>
<evidence type="ECO:0000256" key="8">
    <source>
        <dbReference type="RuleBase" id="RU368100"/>
    </source>
</evidence>